<evidence type="ECO:0000256" key="3">
    <source>
        <dbReference type="SAM" id="MobiDB-lite"/>
    </source>
</evidence>
<organism evidence="4">
    <name type="scientific">Timema genevievae</name>
    <name type="common">Walking stick</name>
    <dbReference type="NCBI Taxonomy" id="629358"/>
    <lineage>
        <taxon>Eukaryota</taxon>
        <taxon>Metazoa</taxon>
        <taxon>Ecdysozoa</taxon>
        <taxon>Arthropoda</taxon>
        <taxon>Hexapoda</taxon>
        <taxon>Insecta</taxon>
        <taxon>Pterygota</taxon>
        <taxon>Neoptera</taxon>
        <taxon>Polyneoptera</taxon>
        <taxon>Phasmatodea</taxon>
        <taxon>Timematodea</taxon>
        <taxon>Timematoidea</taxon>
        <taxon>Timematidae</taxon>
        <taxon>Timema</taxon>
    </lineage>
</organism>
<dbReference type="Pfam" id="PF07491">
    <property type="entry name" value="PPI_Ypi1"/>
    <property type="match status" value="1"/>
</dbReference>
<gene>
    <name evidence="4" type="ORF">TGEB3V08_LOCUS5295</name>
</gene>
<name>A0A7R9JXP0_TIMGE</name>
<reference evidence="4" key="1">
    <citation type="submission" date="2020-11" db="EMBL/GenBank/DDBJ databases">
        <authorList>
            <person name="Tran Van P."/>
        </authorList>
    </citation>
    <scope>NUCLEOTIDE SEQUENCE</scope>
</reference>
<evidence type="ECO:0000313" key="4">
    <source>
        <dbReference type="EMBL" id="CAD7593400.1"/>
    </source>
</evidence>
<dbReference type="PANTHER" id="PTHR20835:SF0">
    <property type="entry name" value="E3 UBIQUITIN-PROTEIN LIGASE PPP1R11"/>
    <property type="match status" value="1"/>
</dbReference>
<sequence length="208" mass="22931">MFSKGIDGSQTYRNAVELSDITCTLHSVVDICEADAELPKDTFVVLNISVSEVDVELPKDIFVVLNISVSEVDVELPKDTFVVLNISVSESCGVVSAFGYELRGPGFGLRLVPWQDVHTVRLKLRKPKPVKKVQWRSGTVDNEHMNRRKSKCCCVYEKPRVFGESSSESEDEECENCHGHVEHRSNSQTPPEDTASGSADNGSAADLT</sequence>
<dbReference type="GO" id="GO:0004865">
    <property type="term" value="F:protein serine/threonine phosphatase inhibitor activity"/>
    <property type="evidence" value="ECO:0007669"/>
    <property type="project" value="InterPro"/>
</dbReference>
<protein>
    <recommendedName>
        <fullName evidence="1">E3 ubiquitin-protein ligase PPP1R11</fullName>
    </recommendedName>
    <alternativeName>
        <fullName evidence="2">Protein phosphatase 1 regulatory subunit 11</fullName>
    </alternativeName>
</protein>
<evidence type="ECO:0000256" key="2">
    <source>
        <dbReference type="ARBA" id="ARBA00031039"/>
    </source>
</evidence>
<dbReference type="AlphaFoldDB" id="A0A7R9JXP0"/>
<accession>A0A7R9JXP0</accession>
<dbReference type="InterPro" id="IPR011107">
    <property type="entry name" value="PPI_Ypi1"/>
</dbReference>
<dbReference type="EMBL" id="OE840943">
    <property type="protein sequence ID" value="CAD7593400.1"/>
    <property type="molecule type" value="Genomic_DNA"/>
</dbReference>
<proteinExistence type="predicted"/>
<dbReference type="PANTHER" id="PTHR20835">
    <property type="entry name" value="E3 UBIQUITIN-PROTEIN LIGASE PPP1R11-RELATED"/>
    <property type="match status" value="1"/>
</dbReference>
<feature type="compositionally biased region" description="Low complexity" evidence="3">
    <location>
        <begin position="195"/>
        <end position="208"/>
    </location>
</feature>
<evidence type="ECO:0000256" key="1">
    <source>
        <dbReference type="ARBA" id="ARBA00021994"/>
    </source>
</evidence>
<feature type="compositionally biased region" description="Basic and acidic residues" evidence="3">
    <location>
        <begin position="175"/>
        <end position="185"/>
    </location>
</feature>
<dbReference type="GO" id="GO:0005634">
    <property type="term" value="C:nucleus"/>
    <property type="evidence" value="ECO:0007669"/>
    <property type="project" value="TreeGrafter"/>
</dbReference>
<dbReference type="GO" id="GO:0008157">
    <property type="term" value="F:protein phosphatase 1 binding"/>
    <property type="evidence" value="ECO:0007669"/>
    <property type="project" value="TreeGrafter"/>
</dbReference>
<feature type="region of interest" description="Disordered" evidence="3">
    <location>
        <begin position="162"/>
        <end position="208"/>
    </location>
</feature>